<feature type="compositionally biased region" description="Low complexity" evidence="1">
    <location>
        <begin position="106"/>
        <end position="116"/>
    </location>
</feature>
<evidence type="ECO:0000313" key="2">
    <source>
        <dbReference type="EMBL" id="KAJ4364419.1"/>
    </source>
</evidence>
<sequence>MSKSTYTMDEHDELDELRSTRTAKRSGGVTVDEEMIGQRRDEQLELSWVSWYDYEDHHTTARAALQRAREKKRKLQDMESDGPQAQPSRYRQASPQAISNRHIQRAPTTPATTQQAEIPSDDIFNSNAPSFMFHRASFDDARPGGSRAMPRVGSRRDEQAPEHPSSVFNNPEFGGDDEELELPLDRQEPRASIASEIDPRQRASAGKLRAPTDKKDRQPAELPLRVWLPSSGRWEKIDELPQGVQAKLNAAFEEMAMEKKKYKTLWASWTDPSNIGTHYDACQFSLL</sequence>
<proteinExistence type="predicted"/>
<feature type="region of interest" description="Disordered" evidence="1">
    <location>
        <begin position="1"/>
        <end position="36"/>
    </location>
</feature>
<reference evidence="2" key="1">
    <citation type="submission" date="2022-10" db="EMBL/GenBank/DDBJ databases">
        <title>Tapping the CABI collections for fungal endophytes: first genome assemblies for Collariella, Neodidymelliopsis, Ascochyta clinopodiicola, Didymella pomorum, Didymosphaeria variabile, Neocosmospora piperis and Neocucurbitaria cava.</title>
        <authorList>
            <person name="Hill R."/>
        </authorList>
    </citation>
    <scope>NUCLEOTIDE SEQUENCE</scope>
    <source>
        <strain evidence="2">IMI 356814</strain>
    </source>
</reference>
<comment type="caution">
    <text evidence="2">The sequence shown here is derived from an EMBL/GenBank/DDBJ whole genome shotgun (WGS) entry which is preliminary data.</text>
</comment>
<evidence type="ECO:0000313" key="3">
    <source>
        <dbReference type="Proteomes" id="UP001140560"/>
    </source>
</evidence>
<gene>
    <name evidence="2" type="ORF">N0V83_009013</name>
</gene>
<keyword evidence="3" id="KW-1185">Reference proteome</keyword>
<protein>
    <submittedName>
        <fullName evidence="2">Uncharacterized protein</fullName>
    </submittedName>
</protein>
<accession>A0A9W8Y0A4</accession>
<evidence type="ECO:0000256" key="1">
    <source>
        <dbReference type="SAM" id="MobiDB-lite"/>
    </source>
</evidence>
<feature type="compositionally biased region" description="Polar residues" evidence="1">
    <location>
        <begin position="83"/>
        <end position="101"/>
    </location>
</feature>
<name>A0A9W8Y0A4_9PLEO</name>
<feature type="region of interest" description="Disordered" evidence="1">
    <location>
        <begin position="63"/>
        <end position="222"/>
    </location>
</feature>
<dbReference type="AlphaFoldDB" id="A0A9W8Y0A4"/>
<feature type="compositionally biased region" description="Basic and acidic residues" evidence="1">
    <location>
        <begin position="210"/>
        <end position="219"/>
    </location>
</feature>
<organism evidence="2 3">
    <name type="scientific">Neocucurbitaria cava</name>
    <dbReference type="NCBI Taxonomy" id="798079"/>
    <lineage>
        <taxon>Eukaryota</taxon>
        <taxon>Fungi</taxon>
        <taxon>Dikarya</taxon>
        <taxon>Ascomycota</taxon>
        <taxon>Pezizomycotina</taxon>
        <taxon>Dothideomycetes</taxon>
        <taxon>Pleosporomycetidae</taxon>
        <taxon>Pleosporales</taxon>
        <taxon>Pleosporineae</taxon>
        <taxon>Cucurbitariaceae</taxon>
        <taxon>Neocucurbitaria</taxon>
    </lineage>
</organism>
<dbReference type="OrthoDB" id="10660658at2759"/>
<dbReference type="Proteomes" id="UP001140560">
    <property type="component" value="Unassembled WGS sequence"/>
</dbReference>
<dbReference type="EMBL" id="JAPEUY010000017">
    <property type="protein sequence ID" value="KAJ4364419.1"/>
    <property type="molecule type" value="Genomic_DNA"/>
</dbReference>